<dbReference type="EMBL" id="JAIWYP010000001">
    <property type="protein sequence ID" value="KAH3877750.1"/>
    <property type="molecule type" value="Genomic_DNA"/>
</dbReference>
<organism evidence="2 3">
    <name type="scientific">Dreissena polymorpha</name>
    <name type="common">Zebra mussel</name>
    <name type="synonym">Mytilus polymorpha</name>
    <dbReference type="NCBI Taxonomy" id="45954"/>
    <lineage>
        <taxon>Eukaryota</taxon>
        <taxon>Metazoa</taxon>
        <taxon>Spiralia</taxon>
        <taxon>Lophotrochozoa</taxon>
        <taxon>Mollusca</taxon>
        <taxon>Bivalvia</taxon>
        <taxon>Autobranchia</taxon>
        <taxon>Heteroconchia</taxon>
        <taxon>Euheterodonta</taxon>
        <taxon>Imparidentia</taxon>
        <taxon>Neoheterodontei</taxon>
        <taxon>Myida</taxon>
        <taxon>Dreissenoidea</taxon>
        <taxon>Dreissenidae</taxon>
        <taxon>Dreissena</taxon>
    </lineage>
</organism>
<evidence type="ECO:0000313" key="3">
    <source>
        <dbReference type="Proteomes" id="UP000828390"/>
    </source>
</evidence>
<name>A0A9D4MKE2_DREPO</name>
<keyword evidence="3" id="KW-1185">Reference proteome</keyword>
<evidence type="ECO:0000313" key="2">
    <source>
        <dbReference type="EMBL" id="KAH3877750.1"/>
    </source>
</evidence>
<reference evidence="2" key="2">
    <citation type="submission" date="2020-11" db="EMBL/GenBank/DDBJ databases">
        <authorList>
            <person name="McCartney M.A."/>
            <person name="Auch B."/>
            <person name="Kono T."/>
            <person name="Mallez S."/>
            <person name="Becker A."/>
            <person name="Gohl D.M."/>
            <person name="Silverstein K.A.T."/>
            <person name="Koren S."/>
            <person name="Bechman K.B."/>
            <person name="Herman A."/>
            <person name="Abrahante J.E."/>
            <person name="Garbe J."/>
        </authorList>
    </citation>
    <scope>NUCLEOTIDE SEQUENCE</scope>
    <source>
        <strain evidence="2">Duluth1</strain>
        <tissue evidence="2">Whole animal</tissue>
    </source>
</reference>
<sequence length="102" mass="11486">MNEALKAMARDIRDLKVTTHKTPTEANCQANDDVRRHTGNHGECCESQPEDANNGAMVRPFLNEVVQDAQSVHMQEPAIRKRTGALQFSAIRVSSQLERTRR</sequence>
<dbReference type="AlphaFoldDB" id="A0A9D4MKE2"/>
<comment type="caution">
    <text evidence="2">The sequence shown here is derived from an EMBL/GenBank/DDBJ whole genome shotgun (WGS) entry which is preliminary data.</text>
</comment>
<proteinExistence type="predicted"/>
<reference evidence="2" key="1">
    <citation type="journal article" date="2019" name="bioRxiv">
        <title>The Genome of the Zebra Mussel, Dreissena polymorpha: A Resource for Invasive Species Research.</title>
        <authorList>
            <person name="McCartney M.A."/>
            <person name="Auch B."/>
            <person name="Kono T."/>
            <person name="Mallez S."/>
            <person name="Zhang Y."/>
            <person name="Obille A."/>
            <person name="Becker A."/>
            <person name="Abrahante J.E."/>
            <person name="Garbe J."/>
            <person name="Badalamenti J.P."/>
            <person name="Herman A."/>
            <person name="Mangelson H."/>
            <person name="Liachko I."/>
            <person name="Sullivan S."/>
            <person name="Sone E.D."/>
            <person name="Koren S."/>
            <person name="Silverstein K.A.T."/>
            <person name="Beckman K.B."/>
            <person name="Gohl D.M."/>
        </authorList>
    </citation>
    <scope>NUCLEOTIDE SEQUENCE</scope>
    <source>
        <strain evidence="2">Duluth1</strain>
        <tissue evidence="2">Whole animal</tissue>
    </source>
</reference>
<dbReference type="Proteomes" id="UP000828390">
    <property type="component" value="Unassembled WGS sequence"/>
</dbReference>
<gene>
    <name evidence="2" type="ORF">DPMN_001628</name>
</gene>
<evidence type="ECO:0000256" key="1">
    <source>
        <dbReference type="SAM" id="MobiDB-lite"/>
    </source>
</evidence>
<accession>A0A9D4MKE2</accession>
<protein>
    <submittedName>
        <fullName evidence="2">Uncharacterized protein</fullName>
    </submittedName>
</protein>
<feature type="region of interest" description="Disordered" evidence="1">
    <location>
        <begin position="31"/>
        <end position="51"/>
    </location>
</feature>